<organism evidence="7 8">
    <name type="scientific">Setaria viridis</name>
    <name type="common">Green bristlegrass</name>
    <name type="synonym">Setaria italica subsp. viridis</name>
    <dbReference type="NCBI Taxonomy" id="4556"/>
    <lineage>
        <taxon>Eukaryota</taxon>
        <taxon>Viridiplantae</taxon>
        <taxon>Streptophyta</taxon>
        <taxon>Embryophyta</taxon>
        <taxon>Tracheophyta</taxon>
        <taxon>Spermatophyta</taxon>
        <taxon>Magnoliopsida</taxon>
        <taxon>Liliopsida</taxon>
        <taxon>Poales</taxon>
        <taxon>Poaceae</taxon>
        <taxon>PACMAD clade</taxon>
        <taxon>Panicoideae</taxon>
        <taxon>Panicodae</taxon>
        <taxon>Paniceae</taxon>
        <taxon>Cenchrinae</taxon>
        <taxon>Setaria</taxon>
    </lineage>
</organism>
<dbReference type="Gramene" id="TKW11595">
    <property type="protein sequence ID" value="TKW11595"/>
    <property type="gene ID" value="SEVIR_6G242150v2"/>
</dbReference>
<reference evidence="7" key="1">
    <citation type="submission" date="2019-03" db="EMBL/GenBank/DDBJ databases">
        <title>WGS assembly of Setaria viridis.</title>
        <authorList>
            <person name="Huang P."/>
            <person name="Jenkins J."/>
            <person name="Grimwood J."/>
            <person name="Barry K."/>
            <person name="Healey A."/>
            <person name="Mamidi S."/>
            <person name="Sreedasyam A."/>
            <person name="Shu S."/>
            <person name="Feldman M."/>
            <person name="Wu J."/>
            <person name="Yu Y."/>
            <person name="Chen C."/>
            <person name="Johnson J."/>
            <person name="Rokhsar D."/>
            <person name="Baxter I."/>
            <person name="Schmutz J."/>
            <person name="Brutnell T."/>
            <person name="Kellogg E."/>
        </authorList>
    </citation>
    <scope>NUCLEOTIDE SEQUENCE [LARGE SCALE GENOMIC DNA]</scope>
</reference>
<dbReference type="Gene3D" id="1.20.5.4130">
    <property type="match status" value="1"/>
</dbReference>
<protein>
    <recommendedName>
        <fullName evidence="6">Disease resistance N-terminal domain-containing protein</fullName>
    </recommendedName>
</protein>
<keyword evidence="4" id="KW-0547">Nucleotide-binding</keyword>
<dbReference type="GO" id="GO:0000166">
    <property type="term" value="F:nucleotide binding"/>
    <property type="evidence" value="ECO:0007669"/>
    <property type="project" value="UniProtKB-KW"/>
</dbReference>
<evidence type="ECO:0000313" key="7">
    <source>
        <dbReference type="EMBL" id="TKW11595.1"/>
    </source>
</evidence>
<sequence>MAESLLLPMVSRVAGKAADVLVQSITRMWGVDDDRRKLERHLLAVQSLLADAEVKSENNPAVRRWMKDLKVVAYTSLPH</sequence>
<evidence type="ECO:0000256" key="3">
    <source>
        <dbReference type="ARBA" id="ARBA00022737"/>
    </source>
</evidence>
<keyword evidence="2" id="KW-0433">Leucine-rich repeat</keyword>
<evidence type="ECO:0000256" key="5">
    <source>
        <dbReference type="ARBA" id="ARBA00022821"/>
    </source>
</evidence>
<keyword evidence="3" id="KW-0677">Repeat</keyword>
<dbReference type="AlphaFoldDB" id="A0A4U6UA93"/>
<name>A0A4U6UA93_SETVI</name>
<keyword evidence="8" id="KW-1185">Reference proteome</keyword>
<accession>A0A4U6UA93</accession>
<gene>
    <name evidence="7" type="ORF">SEVIR_6G242150v2</name>
</gene>
<evidence type="ECO:0000256" key="4">
    <source>
        <dbReference type="ARBA" id="ARBA00022741"/>
    </source>
</evidence>
<dbReference type="Pfam" id="PF18052">
    <property type="entry name" value="Rx_N"/>
    <property type="match status" value="1"/>
</dbReference>
<comment type="similarity">
    <text evidence="1">Belongs to the disease resistance NB-LRR family.</text>
</comment>
<proteinExistence type="inferred from homology"/>
<evidence type="ECO:0000313" key="8">
    <source>
        <dbReference type="Proteomes" id="UP000298652"/>
    </source>
</evidence>
<keyword evidence="5" id="KW-0611">Plant defense</keyword>
<evidence type="ECO:0000256" key="2">
    <source>
        <dbReference type="ARBA" id="ARBA00022614"/>
    </source>
</evidence>
<dbReference type="InterPro" id="IPR041118">
    <property type="entry name" value="Rx_N"/>
</dbReference>
<dbReference type="EMBL" id="CM016557">
    <property type="protein sequence ID" value="TKW11595.1"/>
    <property type="molecule type" value="Genomic_DNA"/>
</dbReference>
<evidence type="ECO:0000259" key="6">
    <source>
        <dbReference type="Pfam" id="PF18052"/>
    </source>
</evidence>
<evidence type="ECO:0000256" key="1">
    <source>
        <dbReference type="ARBA" id="ARBA00008894"/>
    </source>
</evidence>
<dbReference type="Proteomes" id="UP000298652">
    <property type="component" value="Chromosome 6"/>
</dbReference>
<dbReference type="GO" id="GO:0006952">
    <property type="term" value="P:defense response"/>
    <property type="evidence" value="ECO:0007669"/>
    <property type="project" value="UniProtKB-KW"/>
</dbReference>
<dbReference type="OMA" id="MILAVTD"/>
<feature type="domain" description="Disease resistance N-terminal" evidence="6">
    <location>
        <begin position="9"/>
        <end position="74"/>
    </location>
</feature>